<comment type="function">
    <text evidence="4">Dirigent proteins impart stereoselectivity on the phenoxy radical-coupling reaction, yielding optically active lignans from two molecules of coniferyl alcohol in the biosynthesis of lignans, flavonolignans, and alkaloids and thus plays a central role in plant secondary metabolism.</text>
</comment>
<evidence type="ECO:0000313" key="6">
    <source>
        <dbReference type="EMBL" id="MED6208022.1"/>
    </source>
</evidence>
<comment type="similarity">
    <text evidence="1 4">Belongs to the plant dirigent protein family.</text>
</comment>
<dbReference type="Pfam" id="PF03018">
    <property type="entry name" value="Dirigent"/>
    <property type="match status" value="1"/>
</dbReference>
<proteinExistence type="inferred from homology"/>
<sequence length="184" mass="20235">MAPIKPFSITTSLLMMIFIITTMTVISQTSSKQSNQSTLVFYLHDVANGPNATVAQIIGINGKVWSYHTWGTLFMVDDPITLTPDQYAVQVGRAQGTISVASLDGSNVIIVLSLVFNNVQYNGSTLEIQGASRQRENYRELTVVSGTGRFRFAKGYVVFETVSYEPTTTRAVIRLTVTLSQNNI</sequence>
<evidence type="ECO:0000256" key="2">
    <source>
        <dbReference type="ARBA" id="ARBA00011738"/>
    </source>
</evidence>
<organism evidence="6 7">
    <name type="scientific">Stylosanthes scabra</name>
    <dbReference type="NCBI Taxonomy" id="79078"/>
    <lineage>
        <taxon>Eukaryota</taxon>
        <taxon>Viridiplantae</taxon>
        <taxon>Streptophyta</taxon>
        <taxon>Embryophyta</taxon>
        <taxon>Tracheophyta</taxon>
        <taxon>Spermatophyta</taxon>
        <taxon>Magnoliopsida</taxon>
        <taxon>eudicotyledons</taxon>
        <taxon>Gunneridae</taxon>
        <taxon>Pentapetalae</taxon>
        <taxon>rosids</taxon>
        <taxon>fabids</taxon>
        <taxon>Fabales</taxon>
        <taxon>Fabaceae</taxon>
        <taxon>Papilionoideae</taxon>
        <taxon>50 kb inversion clade</taxon>
        <taxon>dalbergioids sensu lato</taxon>
        <taxon>Dalbergieae</taxon>
        <taxon>Pterocarpus clade</taxon>
        <taxon>Stylosanthes</taxon>
    </lineage>
</organism>
<evidence type="ECO:0000313" key="7">
    <source>
        <dbReference type="Proteomes" id="UP001341840"/>
    </source>
</evidence>
<evidence type="ECO:0000256" key="5">
    <source>
        <dbReference type="SAM" id="Phobius"/>
    </source>
</evidence>
<keyword evidence="5" id="KW-0472">Membrane</keyword>
<comment type="subunit">
    <text evidence="2 4">Homodimer.</text>
</comment>
<dbReference type="Proteomes" id="UP001341840">
    <property type="component" value="Unassembled WGS sequence"/>
</dbReference>
<comment type="subcellular location">
    <subcellularLocation>
        <location evidence="4">Secreted</location>
        <location evidence="4">Extracellular space</location>
        <location evidence="4">Apoplast</location>
    </subcellularLocation>
</comment>
<dbReference type="PANTHER" id="PTHR21495">
    <property type="entry name" value="NUCLEOPORIN-RELATED"/>
    <property type="match status" value="1"/>
</dbReference>
<evidence type="ECO:0000256" key="1">
    <source>
        <dbReference type="ARBA" id="ARBA00010746"/>
    </source>
</evidence>
<reference evidence="6 7" key="1">
    <citation type="journal article" date="2023" name="Plants (Basel)">
        <title>Bridging the Gap: Combining Genomics and Transcriptomics Approaches to Understand Stylosanthes scabra, an Orphan Legume from the Brazilian Caatinga.</title>
        <authorList>
            <person name="Ferreira-Neto J.R.C."/>
            <person name="da Silva M.D."/>
            <person name="Binneck E."/>
            <person name="de Melo N.F."/>
            <person name="da Silva R.H."/>
            <person name="de Melo A.L.T.M."/>
            <person name="Pandolfi V."/>
            <person name="Bustamante F.O."/>
            <person name="Brasileiro-Vidal A.C."/>
            <person name="Benko-Iseppon A.M."/>
        </authorList>
    </citation>
    <scope>NUCLEOTIDE SEQUENCE [LARGE SCALE GENOMIC DNA]</scope>
    <source>
        <tissue evidence="6">Leaves</tissue>
    </source>
</reference>
<gene>
    <name evidence="6" type="ORF">PIB30_041193</name>
</gene>
<keyword evidence="7" id="KW-1185">Reference proteome</keyword>
<evidence type="ECO:0000256" key="4">
    <source>
        <dbReference type="RuleBase" id="RU363099"/>
    </source>
</evidence>
<accession>A0ABU6YC79</accession>
<feature type="transmembrane region" description="Helical" evidence="5">
    <location>
        <begin position="6"/>
        <end position="26"/>
    </location>
</feature>
<dbReference type="InterPro" id="IPR004265">
    <property type="entry name" value="Dirigent"/>
</dbReference>
<name>A0ABU6YC79_9FABA</name>
<dbReference type="Gene3D" id="2.40.480.10">
    <property type="entry name" value="Allene oxide cyclase-like"/>
    <property type="match status" value="1"/>
</dbReference>
<protein>
    <recommendedName>
        <fullName evidence="4">Dirigent protein</fullName>
    </recommendedName>
</protein>
<evidence type="ECO:0000256" key="3">
    <source>
        <dbReference type="ARBA" id="ARBA00022525"/>
    </source>
</evidence>
<keyword evidence="4" id="KW-0052">Apoplast</keyword>
<keyword evidence="5" id="KW-0812">Transmembrane</keyword>
<dbReference type="InterPro" id="IPR044859">
    <property type="entry name" value="Allene_oxi_cyc_Dirigent"/>
</dbReference>
<dbReference type="EMBL" id="JASCZI010241882">
    <property type="protein sequence ID" value="MED6208022.1"/>
    <property type="molecule type" value="Genomic_DNA"/>
</dbReference>
<comment type="caution">
    <text evidence="6">The sequence shown here is derived from an EMBL/GenBank/DDBJ whole genome shotgun (WGS) entry which is preliminary data.</text>
</comment>
<keyword evidence="3 4" id="KW-0964">Secreted</keyword>
<keyword evidence="5" id="KW-1133">Transmembrane helix</keyword>